<evidence type="ECO:0000256" key="3">
    <source>
        <dbReference type="ARBA" id="ARBA00022729"/>
    </source>
</evidence>
<evidence type="ECO:0000256" key="6">
    <source>
        <dbReference type="ARBA" id="ARBA00023170"/>
    </source>
</evidence>
<dbReference type="InterPro" id="IPR046956">
    <property type="entry name" value="RLP23-like"/>
</dbReference>
<keyword evidence="10" id="KW-1185">Reference proteome</keyword>
<keyword evidence="3" id="KW-0732">Signal</keyword>
<dbReference type="Pfam" id="PF00560">
    <property type="entry name" value="LRR_1"/>
    <property type="match status" value="2"/>
</dbReference>
<comment type="subcellular location">
    <subcellularLocation>
        <location evidence="1">Membrane</location>
        <topology evidence="1">Single-pass type I membrane protein</topology>
    </subcellularLocation>
</comment>
<evidence type="ECO:0000313" key="9">
    <source>
        <dbReference type="EnsemblPlants" id="KEH41153"/>
    </source>
</evidence>
<reference evidence="9" key="3">
    <citation type="submission" date="2015-04" db="UniProtKB">
        <authorList>
            <consortium name="EnsemblPlants"/>
        </authorList>
    </citation>
    <scope>IDENTIFICATION</scope>
    <source>
        <strain evidence="9">cv. Jemalong A17</strain>
    </source>
</reference>
<evidence type="ECO:0000256" key="7">
    <source>
        <dbReference type="ARBA" id="ARBA00023180"/>
    </source>
</evidence>
<evidence type="ECO:0000256" key="2">
    <source>
        <dbReference type="ARBA" id="ARBA00022692"/>
    </source>
</evidence>
<evidence type="ECO:0000256" key="1">
    <source>
        <dbReference type="ARBA" id="ARBA00004479"/>
    </source>
</evidence>
<evidence type="ECO:0000256" key="4">
    <source>
        <dbReference type="ARBA" id="ARBA00022989"/>
    </source>
</evidence>
<dbReference type="GO" id="GO:0016301">
    <property type="term" value="F:kinase activity"/>
    <property type="evidence" value="ECO:0007669"/>
    <property type="project" value="UniProtKB-KW"/>
</dbReference>
<dbReference type="PANTHER" id="PTHR48063:SF101">
    <property type="entry name" value="LRR RECEPTOR-LIKE SERINE_THREONINE-PROTEIN KINASE FLS2"/>
    <property type="match status" value="1"/>
</dbReference>
<keyword evidence="7" id="KW-0325">Glycoprotein</keyword>
<evidence type="ECO:0000256" key="5">
    <source>
        <dbReference type="ARBA" id="ARBA00023136"/>
    </source>
</evidence>
<keyword evidence="6 8" id="KW-0675">Receptor</keyword>
<keyword evidence="2" id="KW-0812">Transmembrane</keyword>
<accession>A0A072VI77</accession>
<protein>
    <submittedName>
        <fullName evidence="8">Leucine-rich receptor-like kinase family protein</fullName>
    </submittedName>
</protein>
<dbReference type="PRINTS" id="PR00019">
    <property type="entry name" value="LEURICHRPT"/>
</dbReference>
<dbReference type="InterPro" id="IPR001611">
    <property type="entry name" value="Leu-rich_rpt"/>
</dbReference>
<dbReference type="EMBL" id="CM001217">
    <property type="protein sequence ID" value="KEH41153.1"/>
    <property type="molecule type" value="Genomic_DNA"/>
</dbReference>
<dbReference type="PANTHER" id="PTHR48063">
    <property type="entry name" value="LRR RECEPTOR-LIKE KINASE"/>
    <property type="match status" value="1"/>
</dbReference>
<reference evidence="8 10" key="1">
    <citation type="journal article" date="2011" name="Nature">
        <title>The Medicago genome provides insight into the evolution of rhizobial symbioses.</title>
        <authorList>
            <person name="Young N.D."/>
            <person name="Debelle F."/>
            <person name="Oldroyd G.E."/>
            <person name="Geurts R."/>
            <person name="Cannon S.B."/>
            <person name="Udvardi M.K."/>
            <person name="Benedito V.A."/>
            <person name="Mayer K.F."/>
            <person name="Gouzy J."/>
            <person name="Schoof H."/>
            <person name="Van de Peer Y."/>
            <person name="Proost S."/>
            <person name="Cook D.R."/>
            <person name="Meyers B.C."/>
            <person name="Spannagl M."/>
            <person name="Cheung F."/>
            <person name="De Mita S."/>
            <person name="Krishnakumar V."/>
            <person name="Gundlach H."/>
            <person name="Zhou S."/>
            <person name="Mudge J."/>
            <person name="Bharti A.K."/>
            <person name="Murray J.D."/>
            <person name="Naoumkina M.A."/>
            <person name="Rosen B."/>
            <person name="Silverstein K.A."/>
            <person name="Tang H."/>
            <person name="Rombauts S."/>
            <person name="Zhao P.X."/>
            <person name="Zhou P."/>
            <person name="Barbe V."/>
            <person name="Bardou P."/>
            <person name="Bechner M."/>
            <person name="Bellec A."/>
            <person name="Berger A."/>
            <person name="Berges H."/>
            <person name="Bidwell S."/>
            <person name="Bisseling T."/>
            <person name="Choisne N."/>
            <person name="Couloux A."/>
            <person name="Denny R."/>
            <person name="Deshpande S."/>
            <person name="Dai X."/>
            <person name="Doyle J.J."/>
            <person name="Dudez A.M."/>
            <person name="Farmer A.D."/>
            <person name="Fouteau S."/>
            <person name="Franken C."/>
            <person name="Gibelin C."/>
            <person name="Gish J."/>
            <person name="Goldstein S."/>
            <person name="Gonzalez A.J."/>
            <person name="Green P.J."/>
            <person name="Hallab A."/>
            <person name="Hartog M."/>
            <person name="Hua A."/>
            <person name="Humphray S.J."/>
            <person name="Jeong D.H."/>
            <person name="Jing Y."/>
            <person name="Jocker A."/>
            <person name="Kenton S.M."/>
            <person name="Kim D.J."/>
            <person name="Klee K."/>
            <person name="Lai H."/>
            <person name="Lang C."/>
            <person name="Lin S."/>
            <person name="Macmil S.L."/>
            <person name="Magdelenat G."/>
            <person name="Matthews L."/>
            <person name="McCorrison J."/>
            <person name="Monaghan E.L."/>
            <person name="Mun J.H."/>
            <person name="Najar F.Z."/>
            <person name="Nicholson C."/>
            <person name="Noirot C."/>
            <person name="O'Bleness M."/>
            <person name="Paule C.R."/>
            <person name="Poulain J."/>
            <person name="Prion F."/>
            <person name="Qin B."/>
            <person name="Qu C."/>
            <person name="Retzel E.F."/>
            <person name="Riddle C."/>
            <person name="Sallet E."/>
            <person name="Samain S."/>
            <person name="Samson N."/>
            <person name="Sanders I."/>
            <person name="Saurat O."/>
            <person name="Scarpelli C."/>
            <person name="Schiex T."/>
            <person name="Segurens B."/>
            <person name="Severin A.J."/>
            <person name="Sherrier D.J."/>
            <person name="Shi R."/>
            <person name="Sims S."/>
            <person name="Singer S.R."/>
            <person name="Sinharoy S."/>
            <person name="Sterck L."/>
            <person name="Viollet A."/>
            <person name="Wang B.B."/>
            <person name="Wang K."/>
            <person name="Wang M."/>
            <person name="Wang X."/>
            <person name="Warfsmann J."/>
            <person name="Weissenbach J."/>
            <person name="White D.D."/>
            <person name="White J.D."/>
            <person name="Wiley G.B."/>
            <person name="Wincker P."/>
            <person name="Xing Y."/>
            <person name="Yang L."/>
            <person name="Yao Z."/>
            <person name="Ying F."/>
            <person name="Zhai J."/>
            <person name="Zhou L."/>
            <person name="Zuber A."/>
            <person name="Denarie J."/>
            <person name="Dixon R.A."/>
            <person name="May G.D."/>
            <person name="Schwartz D.C."/>
            <person name="Rogers J."/>
            <person name="Quetier F."/>
            <person name="Town C.D."/>
            <person name="Roe B.A."/>
        </authorList>
    </citation>
    <scope>NUCLEOTIDE SEQUENCE [LARGE SCALE GENOMIC DNA]</scope>
    <source>
        <strain evidence="8">A17</strain>
        <strain evidence="9 10">cv. Jemalong A17</strain>
    </source>
</reference>
<sequence>MRLAHGVGIHAPRALFMRNLEWLSNLSSLRNIDLSYVQSLNDFSHHALQFLVKLPSLEELHKRGCSLYEANILPLFNSQLNFSASLTILDLGENQLTSSMIIHRMLNYNFNLQKLDLSNNLLRGTILDDFGYIMHSLVNVDLSYNSLEGKIPKSIGNICTLQAFRANDYHLSGEISDFIIHNNNYRCTGNVSSLQVLSLSNN</sequence>
<gene>
    <name evidence="8" type="ordered locus">MTR_1g044550</name>
</gene>
<dbReference type="HOGENOM" id="CLU_1356472_0_0_1"/>
<dbReference type="InterPro" id="IPR032675">
    <property type="entry name" value="LRR_dom_sf"/>
</dbReference>
<dbReference type="Proteomes" id="UP000002051">
    <property type="component" value="Unassembled WGS sequence"/>
</dbReference>
<evidence type="ECO:0000313" key="8">
    <source>
        <dbReference type="EMBL" id="KEH41153.1"/>
    </source>
</evidence>
<keyword evidence="8" id="KW-0808">Transferase</keyword>
<keyword evidence="8" id="KW-0418">Kinase</keyword>
<dbReference type="EnsemblPlants" id="KEH41153">
    <property type="protein sequence ID" value="KEH41153"/>
    <property type="gene ID" value="MTR_1g044550"/>
</dbReference>
<dbReference type="Gene3D" id="3.80.10.10">
    <property type="entry name" value="Ribonuclease Inhibitor"/>
    <property type="match status" value="2"/>
</dbReference>
<reference evidence="8 10" key="2">
    <citation type="journal article" date="2014" name="BMC Genomics">
        <title>An improved genome release (version Mt4.0) for the model legume Medicago truncatula.</title>
        <authorList>
            <person name="Tang H."/>
            <person name="Krishnakumar V."/>
            <person name="Bidwell S."/>
            <person name="Rosen B."/>
            <person name="Chan A."/>
            <person name="Zhou S."/>
            <person name="Gentzbittel L."/>
            <person name="Childs K.L."/>
            <person name="Yandell M."/>
            <person name="Gundlach H."/>
            <person name="Mayer K.F."/>
            <person name="Schwartz D.C."/>
            <person name="Town C.D."/>
        </authorList>
    </citation>
    <scope>GENOME REANNOTATION</scope>
    <source>
        <strain evidence="8">A17</strain>
        <strain evidence="9 10">cv. Jemalong A17</strain>
    </source>
</reference>
<keyword evidence="4" id="KW-1133">Transmembrane helix</keyword>
<name>A0A072VI77_MEDTR</name>
<dbReference type="GO" id="GO:0016020">
    <property type="term" value="C:membrane"/>
    <property type="evidence" value="ECO:0007669"/>
    <property type="project" value="UniProtKB-SubCell"/>
</dbReference>
<dbReference type="AlphaFoldDB" id="A0A072VI77"/>
<dbReference type="SUPFAM" id="SSF52047">
    <property type="entry name" value="RNI-like"/>
    <property type="match status" value="1"/>
</dbReference>
<organism evidence="8 10">
    <name type="scientific">Medicago truncatula</name>
    <name type="common">Barrel medic</name>
    <name type="synonym">Medicago tribuloides</name>
    <dbReference type="NCBI Taxonomy" id="3880"/>
    <lineage>
        <taxon>Eukaryota</taxon>
        <taxon>Viridiplantae</taxon>
        <taxon>Streptophyta</taxon>
        <taxon>Embryophyta</taxon>
        <taxon>Tracheophyta</taxon>
        <taxon>Spermatophyta</taxon>
        <taxon>Magnoliopsida</taxon>
        <taxon>eudicotyledons</taxon>
        <taxon>Gunneridae</taxon>
        <taxon>Pentapetalae</taxon>
        <taxon>rosids</taxon>
        <taxon>fabids</taxon>
        <taxon>Fabales</taxon>
        <taxon>Fabaceae</taxon>
        <taxon>Papilionoideae</taxon>
        <taxon>50 kb inversion clade</taxon>
        <taxon>NPAAA clade</taxon>
        <taxon>Hologalegina</taxon>
        <taxon>IRL clade</taxon>
        <taxon>Trifolieae</taxon>
        <taxon>Medicago</taxon>
    </lineage>
</organism>
<proteinExistence type="predicted"/>
<keyword evidence="5" id="KW-0472">Membrane</keyword>
<evidence type="ECO:0000313" key="10">
    <source>
        <dbReference type="Proteomes" id="UP000002051"/>
    </source>
</evidence>